<proteinExistence type="predicted"/>
<name>A0ABD1DH00_CULPP</name>
<feature type="transmembrane region" description="Helical" evidence="2">
    <location>
        <begin position="139"/>
        <end position="159"/>
    </location>
</feature>
<evidence type="ECO:0000313" key="3">
    <source>
        <dbReference type="EMBL" id="KAL1398863.1"/>
    </source>
</evidence>
<organism evidence="3 4">
    <name type="scientific">Culex pipiens pipiens</name>
    <name type="common">Northern house mosquito</name>
    <dbReference type="NCBI Taxonomy" id="38569"/>
    <lineage>
        <taxon>Eukaryota</taxon>
        <taxon>Metazoa</taxon>
        <taxon>Ecdysozoa</taxon>
        <taxon>Arthropoda</taxon>
        <taxon>Hexapoda</taxon>
        <taxon>Insecta</taxon>
        <taxon>Pterygota</taxon>
        <taxon>Neoptera</taxon>
        <taxon>Endopterygota</taxon>
        <taxon>Diptera</taxon>
        <taxon>Nematocera</taxon>
        <taxon>Culicoidea</taxon>
        <taxon>Culicidae</taxon>
        <taxon>Culicinae</taxon>
        <taxon>Culicini</taxon>
        <taxon>Culex</taxon>
        <taxon>Culex</taxon>
    </lineage>
</organism>
<gene>
    <name evidence="3" type="ORF">pipiens_002331</name>
</gene>
<dbReference type="EMBL" id="JBEHCU010005738">
    <property type="protein sequence ID" value="KAL1398863.1"/>
    <property type="molecule type" value="Genomic_DNA"/>
</dbReference>
<feature type="compositionally biased region" description="Polar residues" evidence="1">
    <location>
        <begin position="208"/>
        <end position="232"/>
    </location>
</feature>
<keyword evidence="2" id="KW-0472">Membrane</keyword>
<protein>
    <recommendedName>
        <fullName evidence="5">Transmembrane protein</fullName>
    </recommendedName>
</protein>
<keyword evidence="4" id="KW-1185">Reference proteome</keyword>
<comment type="caution">
    <text evidence="3">The sequence shown here is derived from an EMBL/GenBank/DDBJ whole genome shotgun (WGS) entry which is preliminary data.</text>
</comment>
<evidence type="ECO:0000256" key="1">
    <source>
        <dbReference type="SAM" id="MobiDB-lite"/>
    </source>
</evidence>
<feature type="transmembrane region" description="Helical" evidence="2">
    <location>
        <begin position="20"/>
        <end position="39"/>
    </location>
</feature>
<evidence type="ECO:0000256" key="2">
    <source>
        <dbReference type="SAM" id="Phobius"/>
    </source>
</evidence>
<evidence type="ECO:0008006" key="5">
    <source>
        <dbReference type="Google" id="ProtNLM"/>
    </source>
</evidence>
<sequence length="254" mass="28192">MHKYNYHTDDNDENHLGRDLFLDILTIIAVCWIAFRGCCKSCCKPQTRETEEVVLASVGAAAAAAPEIALTTLNYPNTVEIPIGGNYSELWEEWNGINGFPSPGHDPPVQLSPDDSGQEPPPSYDEAANMNLIGVFYGFFRIVIPVLVYLMCFVVVFKICSKLCKRRRTERPVLLRVSSVPSNVNLARQISPRQVHVTIPSAPPLEVVSSSDEGVRQQQQPAATDLESQNPPSYEEVTKDSYNEQLPAYPGISR</sequence>
<feature type="region of interest" description="Disordered" evidence="1">
    <location>
        <begin position="105"/>
        <end position="124"/>
    </location>
</feature>
<evidence type="ECO:0000313" key="4">
    <source>
        <dbReference type="Proteomes" id="UP001562425"/>
    </source>
</evidence>
<accession>A0ABD1DH00</accession>
<dbReference type="AlphaFoldDB" id="A0ABD1DH00"/>
<reference evidence="3 4" key="1">
    <citation type="submission" date="2024-05" db="EMBL/GenBank/DDBJ databases">
        <title>Culex pipiens pipiens assembly and annotation.</title>
        <authorList>
            <person name="Alout H."/>
            <person name="Durand T."/>
        </authorList>
    </citation>
    <scope>NUCLEOTIDE SEQUENCE [LARGE SCALE GENOMIC DNA]</scope>
    <source>
        <strain evidence="3">HA-2024</strain>
        <tissue evidence="3">Whole body</tissue>
    </source>
</reference>
<keyword evidence="2" id="KW-0812">Transmembrane</keyword>
<dbReference type="Proteomes" id="UP001562425">
    <property type="component" value="Unassembled WGS sequence"/>
</dbReference>
<feature type="region of interest" description="Disordered" evidence="1">
    <location>
        <begin position="207"/>
        <end position="254"/>
    </location>
</feature>
<keyword evidence="2" id="KW-1133">Transmembrane helix</keyword>